<dbReference type="EMBL" id="QWVS01000033">
    <property type="protein sequence ID" value="RID83484.1"/>
    <property type="molecule type" value="Genomic_DNA"/>
</dbReference>
<evidence type="ECO:0000313" key="2">
    <source>
        <dbReference type="Proteomes" id="UP000266016"/>
    </source>
</evidence>
<gene>
    <name evidence="1" type="ORF">D1953_15580</name>
</gene>
<comment type="caution">
    <text evidence="1">The sequence shown here is derived from an EMBL/GenBank/DDBJ whole genome shotgun (WGS) entry which is preliminary data.</text>
</comment>
<dbReference type="Proteomes" id="UP000266016">
    <property type="component" value="Unassembled WGS sequence"/>
</dbReference>
<dbReference type="RefSeq" id="WP_119118102.1">
    <property type="nucleotide sequence ID" value="NZ_QWVS01000033.1"/>
</dbReference>
<reference evidence="1 2" key="1">
    <citation type="submission" date="2018-08" db="EMBL/GenBank/DDBJ databases">
        <title>Bacillus jemisoniae sp. nov., Bacillus chryseoplanitiae sp. nov., Bacillus resnikiae sp. nov., and Bacillus frankliniae sp. nov., isolated from Viking spacecraft and associated surfaces.</title>
        <authorList>
            <person name="Seuylemezian A."/>
            <person name="Vaishampayan P."/>
        </authorList>
    </citation>
    <scope>NUCLEOTIDE SEQUENCE [LARGE SCALE GENOMIC DNA]</scope>
    <source>
        <strain evidence="1 2">MA001</strain>
    </source>
</reference>
<name>A0A398B2D4_9BACI</name>
<accession>A0A398B2D4</accession>
<organism evidence="1 2">
    <name type="scientific">Peribacillus asahii</name>
    <dbReference type="NCBI Taxonomy" id="228899"/>
    <lineage>
        <taxon>Bacteria</taxon>
        <taxon>Bacillati</taxon>
        <taxon>Bacillota</taxon>
        <taxon>Bacilli</taxon>
        <taxon>Bacillales</taxon>
        <taxon>Bacillaceae</taxon>
        <taxon>Peribacillus</taxon>
    </lineage>
</organism>
<proteinExistence type="predicted"/>
<evidence type="ECO:0000313" key="1">
    <source>
        <dbReference type="EMBL" id="RID83484.1"/>
    </source>
</evidence>
<sequence length="90" mass="10907">MTVNEYCGSMESSILDFIFSLTDDIIEKIQYRKLFYQEQIARYVQKQIDFFFNGYNLKTALLYSYKHEAYNTIMFKLKNHLKEHNILQCI</sequence>
<keyword evidence="2" id="KW-1185">Reference proteome</keyword>
<protein>
    <submittedName>
        <fullName evidence="1">Uncharacterized protein</fullName>
    </submittedName>
</protein>
<dbReference type="AlphaFoldDB" id="A0A398B2D4"/>